<evidence type="ECO:0000256" key="6">
    <source>
        <dbReference type="ARBA" id="ARBA00023211"/>
    </source>
</evidence>
<evidence type="ECO:0000256" key="9">
    <source>
        <dbReference type="PIRSR" id="PIRSR601088-2"/>
    </source>
</evidence>
<reference evidence="14 15" key="1">
    <citation type="submission" date="2019-03" db="EMBL/GenBank/DDBJ databases">
        <title>Genomic Encyclopedia of Archaeal and Bacterial Type Strains, Phase II (KMG-II): from individual species to whole genera.</title>
        <authorList>
            <person name="Goeker M."/>
        </authorList>
    </citation>
    <scope>NUCLEOTIDE SEQUENCE [LARGE SCALE GENOMIC DNA]</scope>
    <source>
        <strain evidence="14 15">DSM 26433</strain>
    </source>
</reference>
<feature type="domain" description="Glycosyl hydrolase family 4 C-terminal" evidence="13">
    <location>
        <begin position="197"/>
        <end position="427"/>
    </location>
</feature>
<dbReference type="SUPFAM" id="SSF56327">
    <property type="entry name" value="LDH C-terminal domain-like"/>
    <property type="match status" value="1"/>
</dbReference>
<accession>A0A4R1N3A6</accession>
<dbReference type="InterPro" id="IPR036291">
    <property type="entry name" value="NAD(P)-bd_dom_sf"/>
</dbReference>
<gene>
    <name evidence="14" type="ORF">BXY66_2496</name>
</gene>
<evidence type="ECO:0000256" key="11">
    <source>
        <dbReference type="PIRSR" id="PIRSR601088-4"/>
    </source>
</evidence>
<keyword evidence="10" id="KW-0170">Cobalt</keyword>
<comment type="similarity">
    <text evidence="2 12">Belongs to the glycosyl hydrolase 4 family.</text>
</comment>
<evidence type="ECO:0000256" key="8">
    <source>
        <dbReference type="ARBA" id="ARBA00023295"/>
    </source>
</evidence>
<dbReference type="Proteomes" id="UP000295673">
    <property type="component" value="Unassembled WGS sequence"/>
</dbReference>
<feature type="site" description="Increases basicity of active site Tyr" evidence="11">
    <location>
        <position position="110"/>
    </location>
</feature>
<dbReference type="OrthoDB" id="9767022at2"/>
<comment type="cofactor">
    <cofactor evidence="1">
        <name>Mn(2+)</name>
        <dbReference type="ChEBI" id="CHEBI:29035"/>
    </cofactor>
</comment>
<dbReference type="AlphaFoldDB" id="A0A4R1N3A6"/>
<keyword evidence="7" id="KW-0119">Carbohydrate metabolism</keyword>
<evidence type="ECO:0000256" key="12">
    <source>
        <dbReference type="RuleBase" id="RU361152"/>
    </source>
</evidence>
<keyword evidence="10" id="KW-0408">Iron</keyword>
<dbReference type="GO" id="GO:0004553">
    <property type="term" value="F:hydrolase activity, hydrolyzing O-glycosyl compounds"/>
    <property type="evidence" value="ECO:0007669"/>
    <property type="project" value="InterPro"/>
</dbReference>
<evidence type="ECO:0000313" key="15">
    <source>
        <dbReference type="Proteomes" id="UP000295673"/>
    </source>
</evidence>
<dbReference type="GO" id="GO:0046872">
    <property type="term" value="F:metal ion binding"/>
    <property type="evidence" value="ECO:0007669"/>
    <property type="project" value="UniProtKB-KW"/>
</dbReference>
<dbReference type="InterPro" id="IPR053715">
    <property type="entry name" value="GH4_Enzyme_sf"/>
</dbReference>
<name>A0A4R1N3A6_9RHOB</name>
<proteinExistence type="inferred from homology"/>
<keyword evidence="5 12" id="KW-0520">NAD</keyword>
<protein>
    <submittedName>
        <fullName evidence="14">Alpha-galactosidase</fullName>
    </submittedName>
</protein>
<keyword evidence="4 12" id="KW-0378">Hydrolase</keyword>
<keyword evidence="8 12" id="KW-0326">Glycosidase</keyword>
<comment type="cofactor">
    <cofactor evidence="12">
        <name>NAD(+)</name>
        <dbReference type="ChEBI" id="CHEBI:57540"/>
    </cofactor>
    <text evidence="12">Binds 1 NAD(+) per subunit.</text>
</comment>
<dbReference type="Gene3D" id="3.90.1820.10">
    <property type="entry name" value="AglA-like glucosidase"/>
    <property type="match status" value="1"/>
</dbReference>
<evidence type="ECO:0000256" key="3">
    <source>
        <dbReference type="ARBA" id="ARBA00022723"/>
    </source>
</evidence>
<dbReference type="GO" id="GO:0005975">
    <property type="term" value="P:carbohydrate metabolic process"/>
    <property type="evidence" value="ECO:0007669"/>
    <property type="project" value="InterPro"/>
</dbReference>
<dbReference type="InterPro" id="IPR001088">
    <property type="entry name" value="Glyco_hydro_4"/>
</dbReference>
<feature type="binding site" evidence="9">
    <location>
        <position position="148"/>
    </location>
    <ligand>
        <name>substrate</name>
    </ligand>
</feature>
<feature type="binding site" evidence="10">
    <location>
        <position position="200"/>
    </location>
    <ligand>
        <name>Mn(2+)</name>
        <dbReference type="ChEBI" id="CHEBI:29035"/>
    </ligand>
</feature>
<dbReference type="Pfam" id="PF11975">
    <property type="entry name" value="Glyco_hydro_4C"/>
    <property type="match status" value="1"/>
</dbReference>
<dbReference type="SUPFAM" id="SSF51735">
    <property type="entry name" value="NAD(P)-binding Rossmann-fold domains"/>
    <property type="match status" value="1"/>
</dbReference>
<evidence type="ECO:0000256" key="10">
    <source>
        <dbReference type="PIRSR" id="PIRSR601088-3"/>
    </source>
</evidence>
<keyword evidence="10" id="KW-0533">Nickel</keyword>
<organism evidence="14 15">
    <name type="scientific">Shimia isoporae</name>
    <dbReference type="NCBI Taxonomy" id="647720"/>
    <lineage>
        <taxon>Bacteria</taxon>
        <taxon>Pseudomonadati</taxon>
        <taxon>Pseudomonadota</taxon>
        <taxon>Alphaproteobacteria</taxon>
        <taxon>Rhodobacterales</taxon>
        <taxon>Roseobacteraceae</taxon>
    </lineage>
</organism>
<dbReference type="GO" id="GO:0016616">
    <property type="term" value="F:oxidoreductase activity, acting on the CH-OH group of donors, NAD or NADP as acceptor"/>
    <property type="evidence" value="ECO:0007669"/>
    <property type="project" value="InterPro"/>
</dbReference>
<sequence>MTKIVLVGAGSLQFGTGMLGDIFQSAHLKGADIILHDINLKAAKRTLGVAADYISANNLDHKVSATTDLGDALAGADFVVISIEVGDRFALWDLDWKVPQQYGIPQVYGENGGPGGLFHSLRIVPPILDICQSVADTCPDATVFCYSNPMSRICTTVHRKFPDLKFVGMCHEIVSLERHLAPLLGVERSEITYRAGGLNHFSVMTDVTYTKDGSSAYADVVNKAEAYFGAKPGYSEILQASRKTGTSIETEGWMEVDLSKVETIRPWSDRWLFAHVLKTFGALPITYDSHFGEYIQWAHDCSDHQGILDFYTYYRNFLGKTDPKIENTLKERVVPIIEALIGATPAYEEYAVNIPNKGFIKNLPEWICVEVPAIIDETGIQGISVDVPAGVRGLLSNQIGVHDMTAEAILNQSRELVVQALLVDPVVIKSQGMEALVDHMIAEQSPWLDYLS</sequence>
<dbReference type="PRINTS" id="PR00732">
    <property type="entry name" value="GLHYDRLASE4"/>
</dbReference>
<comment type="caution">
    <text evidence="14">The sequence shown here is derived from an EMBL/GenBank/DDBJ whole genome shotgun (WGS) entry which is preliminary data.</text>
</comment>
<evidence type="ECO:0000256" key="7">
    <source>
        <dbReference type="ARBA" id="ARBA00023277"/>
    </source>
</evidence>
<dbReference type="EMBL" id="SMGR01000002">
    <property type="protein sequence ID" value="TCL01187.1"/>
    <property type="molecule type" value="Genomic_DNA"/>
</dbReference>
<evidence type="ECO:0000256" key="4">
    <source>
        <dbReference type="ARBA" id="ARBA00022801"/>
    </source>
</evidence>
<dbReference type="RefSeq" id="WP_132860527.1">
    <property type="nucleotide sequence ID" value="NZ_SMGR01000002.1"/>
</dbReference>
<feature type="binding site" evidence="10">
    <location>
        <position position="170"/>
    </location>
    <ligand>
        <name>Mn(2+)</name>
        <dbReference type="ChEBI" id="CHEBI:29035"/>
    </ligand>
</feature>
<dbReference type="Pfam" id="PF02056">
    <property type="entry name" value="Glyco_hydro_4"/>
    <property type="match status" value="1"/>
</dbReference>
<evidence type="ECO:0000259" key="13">
    <source>
        <dbReference type="Pfam" id="PF11975"/>
    </source>
</evidence>
<dbReference type="PANTHER" id="PTHR32092">
    <property type="entry name" value="6-PHOSPHO-BETA-GLUCOSIDASE-RELATED"/>
    <property type="match status" value="1"/>
</dbReference>
<evidence type="ECO:0000256" key="2">
    <source>
        <dbReference type="ARBA" id="ARBA00010141"/>
    </source>
</evidence>
<evidence type="ECO:0000256" key="5">
    <source>
        <dbReference type="ARBA" id="ARBA00023027"/>
    </source>
</evidence>
<evidence type="ECO:0000313" key="14">
    <source>
        <dbReference type="EMBL" id="TCL01187.1"/>
    </source>
</evidence>
<dbReference type="InterPro" id="IPR022616">
    <property type="entry name" value="Glyco_hydro_4_C"/>
</dbReference>
<evidence type="ECO:0000256" key="1">
    <source>
        <dbReference type="ARBA" id="ARBA00001936"/>
    </source>
</evidence>
<keyword evidence="3 10" id="KW-0479">Metal-binding</keyword>
<keyword evidence="15" id="KW-1185">Reference proteome</keyword>
<keyword evidence="6 10" id="KW-0464">Manganese</keyword>
<dbReference type="InterPro" id="IPR015955">
    <property type="entry name" value="Lactate_DH/Glyco_Ohase_4_C"/>
</dbReference>